<dbReference type="AlphaFoldDB" id="A0A444W0H4"/>
<organism evidence="1 2">
    <name type="scientific">Flavobacterium anhuiense</name>
    <dbReference type="NCBI Taxonomy" id="459526"/>
    <lineage>
        <taxon>Bacteria</taxon>
        <taxon>Pseudomonadati</taxon>
        <taxon>Bacteroidota</taxon>
        <taxon>Flavobacteriia</taxon>
        <taxon>Flavobacteriales</taxon>
        <taxon>Flavobacteriaceae</taxon>
        <taxon>Flavobacterium</taxon>
    </lineage>
</organism>
<evidence type="ECO:0000313" key="2">
    <source>
        <dbReference type="Proteomes" id="UP000290433"/>
    </source>
</evidence>
<dbReference type="EMBL" id="JUIV01000004">
    <property type="protein sequence ID" value="RYJ39222.1"/>
    <property type="molecule type" value="Genomic_DNA"/>
</dbReference>
<gene>
    <name evidence="1" type="ORF">NU08_1530</name>
</gene>
<proteinExistence type="predicted"/>
<comment type="caution">
    <text evidence="1">The sequence shown here is derived from an EMBL/GenBank/DDBJ whole genome shotgun (WGS) entry which is preliminary data.</text>
</comment>
<accession>A0A444W0H4</accession>
<name>A0A444W0H4_9FLAO</name>
<sequence>MARKNVLRSSTDEYGKWKIYGDTLLLYDNNRYPMKFFKFNDKKIAYIFDNVDRSKYYWKRVKN</sequence>
<evidence type="ECO:0000313" key="1">
    <source>
        <dbReference type="EMBL" id="RYJ39222.1"/>
    </source>
</evidence>
<dbReference type="Proteomes" id="UP000290433">
    <property type="component" value="Unassembled WGS sequence"/>
</dbReference>
<protein>
    <submittedName>
        <fullName evidence="1">Uncharacterized protein</fullName>
    </submittedName>
</protein>
<reference evidence="1 2" key="1">
    <citation type="submission" date="2014-12" db="EMBL/GenBank/DDBJ databases">
        <title>Genome sequence of Flavobacterium anhuiense RCM74.</title>
        <authorList>
            <person name="Kim J.F."/>
            <person name="Song J.Y."/>
            <person name="Kwak M.-J."/>
            <person name="Lee S.-W."/>
        </authorList>
    </citation>
    <scope>NUCLEOTIDE SEQUENCE [LARGE SCALE GENOMIC DNA]</scope>
    <source>
        <strain evidence="1 2">RCM74</strain>
    </source>
</reference>